<reference evidence="2 3" key="1">
    <citation type="submission" date="2017-09" db="EMBL/GenBank/DDBJ databases">
        <authorList>
            <person name="Ehlers B."/>
            <person name="Leendertz F.H."/>
        </authorList>
    </citation>
    <scope>NUCLEOTIDE SEQUENCE [LARGE SCALE GENOMIC DNA]</scope>
    <source>
        <strain evidence="2 3">CGMCC 1.05381</strain>
    </source>
</reference>
<accession>A0A2C9A2R0</accession>
<evidence type="ECO:0000259" key="1">
    <source>
        <dbReference type="Pfam" id="PF20058"/>
    </source>
</evidence>
<keyword evidence="3" id="KW-1185">Reference proteome</keyword>
<dbReference type="AlphaFoldDB" id="A0A2C9A2R0"/>
<name>A0A2C9A2R0_9MICO</name>
<dbReference type="EMBL" id="OCST01000006">
    <property type="protein sequence ID" value="SOE73650.1"/>
    <property type="molecule type" value="Genomic_DNA"/>
</dbReference>
<evidence type="ECO:0000313" key="3">
    <source>
        <dbReference type="Proteomes" id="UP000219440"/>
    </source>
</evidence>
<dbReference type="Pfam" id="PF20058">
    <property type="entry name" value="DUF6457"/>
    <property type="match status" value="1"/>
</dbReference>
<dbReference type="OrthoDB" id="4735656at2"/>
<sequence length="94" mass="9897">MTEHDEAETRRVLAEWADELAGQLGAAEAPIDIDEILAIAGTAAHTVLRPAAPLTTYLLGYVAGRAGNDSTTALADAVETVRRLAAERGSNPRE</sequence>
<feature type="domain" description="DUF6457" evidence="1">
    <location>
        <begin position="9"/>
        <end position="89"/>
    </location>
</feature>
<evidence type="ECO:0000313" key="2">
    <source>
        <dbReference type="EMBL" id="SOE73650.1"/>
    </source>
</evidence>
<dbReference type="Proteomes" id="UP000219440">
    <property type="component" value="Unassembled WGS sequence"/>
</dbReference>
<dbReference type="RefSeq" id="WP_097061849.1">
    <property type="nucleotide sequence ID" value="NZ_BMLC01000001.1"/>
</dbReference>
<organism evidence="2 3">
    <name type="scientific">Salinibacterium xinjiangense</name>
    <dbReference type="NCBI Taxonomy" id="386302"/>
    <lineage>
        <taxon>Bacteria</taxon>
        <taxon>Bacillati</taxon>
        <taxon>Actinomycetota</taxon>
        <taxon>Actinomycetes</taxon>
        <taxon>Micrococcales</taxon>
        <taxon>Microbacteriaceae</taxon>
        <taxon>Salinibacterium</taxon>
    </lineage>
</organism>
<protein>
    <recommendedName>
        <fullName evidence="1">DUF6457 domain-containing protein</fullName>
    </recommendedName>
</protein>
<gene>
    <name evidence="2" type="ORF">SAMN06296378_2793</name>
</gene>
<proteinExistence type="predicted"/>
<dbReference type="InterPro" id="IPR045598">
    <property type="entry name" value="DUF6457"/>
</dbReference>